<keyword evidence="8" id="KW-0472">Membrane</keyword>
<dbReference type="GO" id="GO:0050918">
    <property type="term" value="P:positive chemotaxis"/>
    <property type="evidence" value="ECO:0007669"/>
    <property type="project" value="TreeGrafter"/>
</dbReference>
<dbReference type="GO" id="GO:0005886">
    <property type="term" value="C:plasma membrane"/>
    <property type="evidence" value="ECO:0007669"/>
    <property type="project" value="UniProtKB-SubCell"/>
</dbReference>
<gene>
    <name evidence="12" type="primary">fliM</name>
    <name evidence="12" type="ORF">DTL3_0105</name>
</gene>
<dbReference type="SUPFAM" id="SSF101801">
    <property type="entry name" value="Surface presentation of antigens (SPOA)"/>
    <property type="match status" value="1"/>
</dbReference>
<evidence type="ECO:0000313" key="13">
    <source>
        <dbReference type="Proteomes" id="UP000032809"/>
    </source>
</evidence>
<dbReference type="Pfam" id="PF01052">
    <property type="entry name" value="FliMN_C"/>
    <property type="match status" value="1"/>
</dbReference>
<keyword evidence="6" id="KW-0145">Chemotaxis</keyword>
<comment type="similarity">
    <text evidence="3">Belongs to the FliM family.</text>
</comment>
<dbReference type="GO" id="GO:0009425">
    <property type="term" value="C:bacterial-type flagellum basal body"/>
    <property type="evidence" value="ECO:0007669"/>
    <property type="project" value="UniProtKB-SubCell"/>
</dbReference>
<dbReference type="Gene3D" id="3.40.1550.10">
    <property type="entry name" value="CheC-like"/>
    <property type="match status" value="1"/>
</dbReference>
<dbReference type="InterPro" id="IPR001689">
    <property type="entry name" value="Flag_FliM"/>
</dbReference>
<sequence>MPEDEMLTQEEIDNILKSMALGESPEKIFEEFKKEEKKIREYDFRRPMKFSREQLRTLQLVHENFARELSTYLSGRCRTFVDIKYASIDQITFSEFQKSLNAPTLMVIFSSDIFSGSAIYQMGLDIGYVIIDRLLGGSGSTLEDIRTPTELEMNIFRKECSVILRLLSRSWANVEEFDVILENLETNPQFVQIAPSNEMAILVTLSVTIRDIQGFVNLCYPSSTLEPLNDKLSTRMWARTYKYSQESKDFLKRTLLLSKLKMSAILGRTTVSLQDILDLEVGDVVRLDSFHDEPIELEIEGTKVFKAQIGKIKGFHGVKVVKKDEELLEKILIEKSIQDYLSKQKTSPTKQSEKEMNHSA</sequence>
<evidence type="ECO:0000256" key="1">
    <source>
        <dbReference type="ARBA" id="ARBA00004117"/>
    </source>
</evidence>
<dbReference type="InterPro" id="IPR028976">
    <property type="entry name" value="CheC-like_sf"/>
</dbReference>
<dbReference type="Pfam" id="PF02154">
    <property type="entry name" value="FliM"/>
    <property type="match status" value="1"/>
</dbReference>
<keyword evidence="13" id="KW-1185">Reference proteome</keyword>
<dbReference type="PANTHER" id="PTHR30034">
    <property type="entry name" value="FLAGELLAR MOTOR SWITCH PROTEIN FLIM"/>
    <property type="match status" value="1"/>
</dbReference>
<dbReference type="PRINTS" id="PR00955">
    <property type="entry name" value="FLGMOTORFLIM"/>
</dbReference>
<feature type="domain" description="Flagellar motor switch protein FliN-like C-terminal" evidence="11">
    <location>
        <begin position="258"/>
        <end position="322"/>
    </location>
</feature>
<evidence type="ECO:0000256" key="4">
    <source>
        <dbReference type="ARBA" id="ARBA00021898"/>
    </source>
</evidence>
<keyword evidence="12" id="KW-0282">Flagellum</keyword>
<reference evidence="13" key="1">
    <citation type="submission" date="2014-11" db="EMBL/GenBank/DDBJ databases">
        <authorList>
            <person name="Wibberg D."/>
        </authorList>
    </citation>
    <scope>NUCLEOTIDE SEQUENCE [LARGE SCALE GENOMIC DNA]</scope>
    <source>
        <strain evidence="13">L3</strain>
    </source>
</reference>
<dbReference type="EMBL" id="LN824141">
    <property type="protein sequence ID" value="CEP77439.1"/>
    <property type="molecule type" value="Genomic_DNA"/>
</dbReference>
<keyword evidence="12" id="KW-0966">Cell projection</keyword>
<dbReference type="NCBIfam" id="TIGR01397">
    <property type="entry name" value="fliM_switch"/>
    <property type="match status" value="1"/>
</dbReference>
<keyword evidence="5" id="KW-1003">Cell membrane</keyword>
<evidence type="ECO:0000256" key="7">
    <source>
        <dbReference type="ARBA" id="ARBA00022779"/>
    </source>
</evidence>
<dbReference type="OrthoDB" id="9806941at2"/>
<evidence type="ECO:0000259" key="11">
    <source>
        <dbReference type="Pfam" id="PF01052"/>
    </source>
</evidence>
<dbReference type="KEGG" id="dtn:DTL3_0105"/>
<dbReference type="Gene3D" id="2.30.330.10">
    <property type="entry name" value="SpoA-like"/>
    <property type="match status" value="1"/>
</dbReference>
<dbReference type="RefSeq" id="WP_084217065.1">
    <property type="nucleotide sequence ID" value="NZ_LN824141.1"/>
</dbReference>
<evidence type="ECO:0000256" key="6">
    <source>
        <dbReference type="ARBA" id="ARBA00022500"/>
    </source>
</evidence>
<dbReference type="PATRIC" id="fig|1006576.9.peg.103"/>
<dbReference type="InterPro" id="IPR036429">
    <property type="entry name" value="SpoA-like_sf"/>
</dbReference>
<evidence type="ECO:0000256" key="5">
    <source>
        <dbReference type="ARBA" id="ARBA00022475"/>
    </source>
</evidence>
<dbReference type="STRING" id="1006576.DTL3_0105"/>
<name>A0A0C7P084_DEFTU</name>
<dbReference type="SUPFAM" id="SSF103039">
    <property type="entry name" value="CheC-like"/>
    <property type="match status" value="1"/>
</dbReference>
<dbReference type="Proteomes" id="UP000032809">
    <property type="component" value="Chromosome I"/>
</dbReference>
<evidence type="ECO:0000256" key="3">
    <source>
        <dbReference type="ARBA" id="ARBA00011049"/>
    </source>
</evidence>
<evidence type="ECO:0000256" key="2">
    <source>
        <dbReference type="ARBA" id="ARBA00004202"/>
    </source>
</evidence>
<evidence type="ECO:0000256" key="9">
    <source>
        <dbReference type="ARBA" id="ARBA00023143"/>
    </source>
</evidence>
<dbReference type="HOGENOM" id="CLU_052646_0_0_0"/>
<evidence type="ECO:0000256" key="8">
    <source>
        <dbReference type="ARBA" id="ARBA00023136"/>
    </source>
</evidence>
<protein>
    <recommendedName>
        <fullName evidence="4 10">Flagellar motor switch protein FliM</fullName>
    </recommendedName>
</protein>
<keyword evidence="12" id="KW-0969">Cilium</keyword>
<dbReference type="AlphaFoldDB" id="A0A0C7P084"/>
<evidence type="ECO:0000256" key="10">
    <source>
        <dbReference type="NCBIfam" id="TIGR01397"/>
    </source>
</evidence>
<dbReference type="PANTHER" id="PTHR30034:SF6">
    <property type="entry name" value="YOP PROTEINS TRANSLOCATION PROTEIN Q"/>
    <property type="match status" value="1"/>
</dbReference>
<dbReference type="GO" id="GO:0071978">
    <property type="term" value="P:bacterial-type flagellum-dependent swarming motility"/>
    <property type="evidence" value="ECO:0007669"/>
    <property type="project" value="TreeGrafter"/>
</dbReference>
<keyword evidence="7" id="KW-0283">Flagellar rotation</keyword>
<organism evidence="12 13">
    <name type="scientific">Defluviitoga tunisiensis</name>
    <dbReference type="NCBI Taxonomy" id="1006576"/>
    <lineage>
        <taxon>Bacteria</taxon>
        <taxon>Thermotogati</taxon>
        <taxon>Thermotogota</taxon>
        <taxon>Thermotogae</taxon>
        <taxon>Petrotogales</taxon>
        <taxon>Petrotogaceae</taxon>
        <taxon>Defluviitoga</taxon>
    </lineage>
</organism>
<dbReference type="GO" id="GO:0003774">
    <property type="term" value="F:cytoskeletal motor activity"/>
    <property type="evidence" value="ECO:0007669"/>
    <property type="project" value="InterPro"/>
</dbReference>
<evidence type="ECO:0000313" key="12">
    <source>
        <dbReference type="EMBL" id="CEP77439.1"/>
    </source>
</evidence>
<dbReference type="CDD" id="cd17908">
    <property type="entry name" value="FliM"/>
    <property type="match status" value="1"/>
</dbReference>
<keyword evidence="9" id="KW-0975">Bacterial flagellum</keyword>
<dbReference type="PIRSF" id="PIRSF002888">
    <property type="entry name" value="FliM"/>
    <property type="match status" value="1"/>
</dbReference>
<dbReference type="InterPro" id="IPR001543">
    <property type="entry name" value="FliN-like_C"/>
</dbReference>
<proteinExistence type="inferred from homology"/>
<comment type="subcellular location">
    <subcellularLocation>
        <location evidence="1">Bacterial flagellum basal body</location>
    </subcellularLocation>
    <subcellularLocation>
        <location evidence="2">Cell membrane</location>
        <topology evidence="2">Peripheral membrane protein</topology>
    </subcellularLocation>
</comment>
<accession>A0A0C7P084</accession>